<dbReference type="InterPro" id="IPR009061">
    <property type="entry name" value="DNA-bd_dom_put_sf"/>
</dbReference>
<dbReference type="AlphaFoldDB" id="A0A1H3QLA8"/>
<dbReference type="SUPFAM" id="SSF46955">
    <property type="entry name" value="Putative DNA-binding domain"/>
    <property type="match status" value="1"/>
</dbReference>
<accession>A0A1H3QLA8</accession>
<proteinExistence type="predicted"/>
<dbReference type="SMART" id="SM00422">
    <property type="entry name" value="HTH_MERR"/>
    <property type="match status" value="1"/>
</dbReference>
<feature type="coiled-coil region" evidence="1">
    <location>
        <begin position="245"/>
        <end position="272"/>
    </location>
</feature>
<evidence type="ECO:0000259" key="3">
    <source>
        <dbReference type="PROSITE" id="PS50937"/>
    </source>
</evidence>
<sequence>MAGSEKSDGAFRTIREVADWLVVPTHVLRFWESKFGQIAPVKGSGGRRYYRPEDMKLLGGIKVMLHDQGLTIRGVSQKIDDEGVEAVMVLSPDLDSVEAQPKRPRRVIRPDDEPDNGKVVAFDRRPERPAPSVDTPSEPNEPTQPDAPAGDTEPPQPVDTDSPSQPDEEPLGERDTPPQPDPEIAIETAPDSDPVKLRTNERGPEGHPGATPAPPEPAPFADSTAALSPAITSDALGLVLDPLEKRRLRRIVRKLRGLIAEVEEEIAKGDQR</sequence>
<organism evidence="4 5">
    <name type="scientific">Jannaschia faecimaris</name>
    <dbReference type="NCBI Taxonomy" id="1244108"/>
    <lineage>
        <taxon>Bacteria</taxon>
        <taxon>Pseudomonadati</taxon>
        <taxon>Pseudomonadota</taxon>
        <taxon>Alphaproteobacteria</taxon>
        <taxon>Rhodobacterales</taxon>
        <taxon>Roseobacteraceae</taxon>
        <taxon>Jannaschia</taxon>
    </lineage>
</organism>
<gene>
    <name evidence="4" type="ORF">SAMN05444004_106181</name>
</gene>
<dbReference type="InterPro" id="IPR000551">
    <property type="entry name" value="MerR-type_HTH_dom"/>
</dbReference>
<feature type="region of interest" description="Disordered" evidence="2">
    <location>
        <begin position="95"/>
        <end position="223"/>
    </location>
</feature>
<keyword evidence="5" id="KW-1185">Reference proteome</keyword>
<keyword evidence="1" id="KW-0175">Coiled coil</keyword>
<dbReference type="RefSeq" id="WP_092645209.1">
    <property type="nucleotide sequence ID" value="NZ_FNPX01000006.1"/>
</dbReference>
<dbReference type="Gene3D" id="1.10.1660.10">
    <property type="match status" value="1"/>
</dbReference>
<evidence type="ECO:0000256" key="2">
    <source>
        <dbReference type="SAM" id="MobiDB-lite"/>
    </source>
</evidence>
<dbReference type="STRING" id="1244108.SAMN05444004_106181"/>
<dbReference type="EMBL" id="FNPX01000006">
    <property type="protein sequence ID" value="SDZ13765.1"/>
    <property type="molecule type" value="Genomic_DNA"/>
</dbReference>
<dbReference type="GO" id="GO:0003677">
    <property type="term" value="F:DNA binding"/>
    <property type="evidence" value="ECO:0007669"/>
    <property type="project" value="UniProtKB-KW"/>
</dbReference>
<dbReference type="Pfam" id="PF13411">
    <property type="entry name" value="MerR_1"/>
    <property type="match status" value="1"/>
</dbReference>
<protein>
    <submittedName>
        <fullName evidence="4">DNA-binding transcriptional regulator, MerR family</fullName>
    </submittedName>
</protein>
<keyword evidence="4" id="KW-0238">DNA-binding</keyword>
<evidence type="ECO:0000313" key="5">
    <source>
        <dbReference type="Proteomes" id="UP000198914"/>
    </source>
</evidence>
<dbReference type="Proteomes" id="UP000198914">
    <property type="component" value="Unassembled WGS sequence"/>
</dbReference>
<dbReference type="GO" id="GO:0006355">
    <property type="term" value="P:regulation of DNA-templated transcription"/>
    <property type="evidence" value="ECO:0007669"/>
    <property type="project" value="InterPro"/>
</dbReference>
<feature type="compositionally biased region" description="Polar residues" evidence="2">
    <location>
        <begin position="134"/>
        <end position="143"/>
    </location>
</feature>
<feature type="domain" description="HTH merR-type" evidence="3">
    <location>
        <begin position="13"/>
        <end position="81"/>
    </location>
</feature>
<dbReference type="CDD" id="cd04765">
    <property type="entry name" value="HTH_MlrA-like_sg2"/>
    <property type="match status" value="1"/>
</dbReference>
<dbReference type="PROSITE" id="PS50937">
    <property type="entry name" value="HTH_MERR_2"/>
    <property type="match status" value="1"/>
</dbReference>
<evidence type="ECO:0000256" key="1">
    <source>
        <dbReference type="SAM" id="Coils"/>
    </source>
</evidence>
<feature type="compositionally biased region" description="Basic and acidic residues" evidence="2">
    <location>
        <begin position="193"/>
        <end position="205"/>
    </location>
</feature>
<reference evidence="5" key="1">
    <citation type="submission" date="2016-10" db="EMBL/GenBank/DDBJ databases">
        <authorList>
            <person name="Varghese N."/>
            <person name="Submissions S."/>
        </authorList>
    </citation>
    <scope>NUCLEOTIDE SEQUENCE [LARGE SCALE GENOMIC DNA]</scope>
    <source>
        <strain evidence="5">DSM 100420</strain>
    </source>
</reference>
<name>A0A1H3QLA8_9RHOB</name>
<dbReference type="OrthoDB" id="9810140at2"/>
<evidence type="ECO:0000313" key="4">
    <source>
        <dbReference type="EMBL" id="SDZ13765.1"/>
    </source>
</evidence>